<keyword evidence="3 5" id="KW-0493">Microtubule</keyword>
<feature type="domain" description="Gamma tubulin complex component C-terminal" evidence="6">
    <location>
        <begin position="114"/>
        <end position="397"/>
    </location>
</feature>
<proteinExistence type="inferred from homology"/>
<evidence type="ECO:0000256" key="1">
    <source>
        <dbReference type="ARBA" id="ARBA00010337"/>
    </source>
</evidence>
<dbReference type="GO" id="GO:0051225">
    <property type="term" value="P:spindle assembly"/>
    <property type="evidence" value="ECO:0007669"/>
    <property type="project" value="TreeGrafter"/>
</dbReference>
<comment type="similarity">
    <text evidence="1 5">Belongs to the TUBGCP family.</text>
</comment>
<dbReference type="GO" id="GO:0051011">
    <property type="term" value="F:microtubule minus-end binding"/>
    <property type="evidence" value="ECO:0007669"/>
    <property type="project" value="TreeGrafter"/>
</dbReference>
<dbReference type="GO" id="GO:0000930">
    <property type="term" value="C:gamma-tubulin complex"/>
    <property type="evidence" value="ECO:0007669"/>
    <property type="project" value="UniProtKB-ARBA"/>
</dbReference>
<dbReference type="GO" id="GO:0007020">
    <property type="term" value="P:microtubule nucleation"/>
    <property type="evidence" value="ECO:0007669"/>
    <property type="project" value="InterPro"/>
</dbReference>
<keyword evidence="8" id="KW-1185">Reference proteome</keyword>
<dbReference type="PANTHER" id="PTHR19302:SF70">
    <property type="entry name" value="GAMMA-TUBULIN COMPLEX COMPONENT 6"/>
    <property type="match status" value="1"/>
</dbReference>
<dbReference type="GO" id="GO:0031122">
    <property type="term" value="P:cytoplasmic microtubule organization"/>
    <property type="evidence" value="ECO:0007669"/>
    <property type="project" value="TreeGrafter"/>
</dbReference>
<dbReference type="Pfam" id="PF04130">
    <property type="entry name" value="GCP_C_terminal"/>
    <property type="match status" value="1"/>
</dbReference>
<evidence type="ECO:0000313" key="8">
    <source>
        <dbReference type="Proteomes" id="UP001217918"/>
    </source>
</evidence>
<gene>
    <name evidence="7" type="ORF">P8C59_001297</name>
</gene>
<dbReference type="GO" id="GO:0051321">
    <property type="term" value="P:meiotic cell cycle"/>
    <property type="evidence" value="ECO:0007669"/>
    <property type="project" value="TreeGrafter"/>
</dbReference>
<accession>A0AAD9HXY2</accession>
<comment type="caution">
    <text evidence="7">The sequence shown here is derived from an EMBL/GenBank/DDBJ whole genome shotgun (WGS) entry which is preliminary data.</text>
</comment>
<dbReference type="InterPro" id="IPR007259">
    <property type="entry name" value="GCP"/>
</dbReference>
<protein>
    <recommendedName>
        <fullName evidence="5">Spindle pole body component</fullName>
    </recommendedName>
</protein>
<organism evidence="7 8">
    <name type="scientific">Phyllachora maydis</name>
    <dbReference type="NCBI Taxonomy" id="1825666"/>
    <lineage>
        <taxon>Eukaryota</taxon>
        <taxon>Fungi</taxon>
        <taxon>Dikarya</taxon>
        <taxon>Ascomycota</taxon>
        <taxon>Pezizomycotina</taxon>
        <taxon>Sordariomycetes</taxon>
        <taxon>Sordariomycetidae</taxon>
        <taxon>Phyllachorales</taxon>
        <taxon>Phyllachoraceae</taxon>
        <taxon>Phyllachora</taxon>
    </lineage>
</organism>
<dbReference type="GO" id="GO:0043015">
    <property type="term" value="F:gamma-tubulin binding"/>
    <property type="evidence" value="ECO:0007669"/>
    <property type="project" value="InterPro"/>
</dbReference>
<keyword evidence="4 5" id="KW-0206">Cytoskeleton</keyword>
<dbReference type="InterPro" id="IPR040457">
    <property type="entry name" value="GCP_C"/>
</dbReference>
<evidence type="ECO:0000313" key="7">
    <source>
        <dbReference type="EMBL" id="KAK2067568.1"/>
    </source>
</evidence>
<dbReference type="GO" id="GO:0005816">
    <property type="term" value="C:spindle pole body"/>
    <property type="evidence" value="ECO:0007669"/>
    <property type="project" value="UniProtKB-ARBA"/>
</dbReference>
<dbReference type="EMBL" id="JAQQPM010000001">
    <property type="protein sequence ID" value="KAK2067568.1"/>
    <property type="molecule type" value="Genomic_DNA"/>
</dbReference>
<dbReference type="InterPro" id="IPR042241">
    <property type="entry name" value="GCP_C_sf"/>
</dbReference>
<dbReference type="Gene3D" id="1.20.120.1900">
    <property type="entry name" value="Gamma-tubulin complex, C-terminal domain"/>
    <property type="match status" value="1"/>
</dbReference>
<evidence type="ECO:0000256" key="5">
    <source>
        <dbReference type="RuleBase" id="RU363050"/>
    </source>
</evidence>
<reference evidence="7" key="1">
    <citation type="journal article" date="2023" name="Mol. Plant Microbe Interact.">
        <title>Elucidating the Obligate Nature and Biological Capacity of an Invasive Fungal Corn Pathogen.</title>
        <authorList>
            <person name="MacCready J.S."/>
            <person name="Roggenkamp E.M."/>
            <person name="Gdanetz K."/>
            <person name="Chilvers M.I."/>
        </authorList>
    </citation>
    <scope>NUCLEOTIDE SEQUENCE</scope>
    <source>
        <strain evidence="7">PM02</strain>
    </source>
</reference>
<dbReference type="GO" id="GO:0005874">
    <property type="term" value="C:microtubule"/>
    <property type="evidence" value="ECO:0007669"/>
    <property type="project" value="UniProtKB-KW"/>
</dbReference>
<dbReference type="GO" id="GO:0000278">
    <property type="term" value="P:mitotic cell cycle"/>
    <property type="evidence" value="ECO:0007669"/>
    <property type="project" value="TreeGrafter"/>
</dbReference>
<name>A0AAD9HXY2_9PEZI</name>
<evidence type="ECO:0000256" key="4">
    <source>
        <dbReference type="ARBA" id="ARBA00023212"/>
    </source>
</evidence>
<comment type="subcellular location">
    <subcellularLocation>
        <location evidence="5">Cytoplasm</location>
        <location evidence="5">Cytoskeleton</location>
        <location evidence="5">Microtubule organizing center</location>
    </subcellularLocation>
</comment>
<evidence type="ECO:0000256" key="3">
    <source>
        <dbReference type="ARBA" id="ARBA00022701"/>
    </source>
</evidence>
<dbReference type="Proteomes" id="UP001217918">
    <property type="component" value="Unassembled WGS sequence"/>
</dbReference>
<dbReference type="AlphaFoldDB" id="A0AAD9HXY2"/>
<dbReference type="PANTHER" id="PTHR19302">
    <property type="entry name" value="GAMMA TUBULIN COMPLEX PROTEIN"/>
    <property type="match status" value="1"/>
</dbReference>
<sequence length="416" mass="47165">MDEPVDEANVFAIPDFWKSSPWLSDPFTASHDKNSLFQLDLRDQPEQELWLGHSNSTSTASGQEGLFTAPPGLEAVAFHRQQVQEYKPGQMPLTPCWQFEAKPAKMGTPTISGRDHWPPASSELRLALMGVLAESYQRPALQATPATTNTKAQDRSLPGDISFGLRDLSAKEIDRCMDPNSLEALDFLRLTYKPPACLQTIMVPGILQKYDRLFQLLLRVQRMLYVTKQLYMDHMRSDEHKSSCLVNRRFCAEANHFVVQIATYFFDTGIERPWRRFELWLDGVENGLAQPFVKQDQMAGTRDAQQGIVVGPDQLREKHEQVLDEIMRTLLLRKRQLPVLLLLEEVFGVVLQFAKGRRRRTRGRAGAEEGTHGCETTEALYAAFRKKVEVFIMPTAKHETCEHVCGSGSSIENTTV</sequence>
<keyword evidence="2 5" id="KW-0963">Cytoplasm</keyword>
<evidence type="ECO:0000256" key="2">
    <source>
        <dbReference type="ARBA" id="ARBA00022490"/>
    </source>
</evidence>
<evidence type="ECO:0000259" key="6">
    <source>
        <dbReference type="Pfam" id="PF04130"/>
    </source>
</evidence>
<dbReference type="GO" id="GO:0000922">
    <property type="term" value="C:spindle pole"/>
    <property type="evidence" value="ECO:0007669"/>
    <property type="project" value="InterPro"/>
</dbReference>